<feature type="domain" description="N-acetyltransferase" evidence="1">
    <location>
        <begin position="164"/>
        <end position="302"/>
    </location>
</feature>
<comment type="caution">
    <text evidence="2">The sequence shown here is derived from an EMBL/GenBank/DDBJ whole genome shotgun (WGS) entry which is preliminary data.</text>
</comment>
<name>A0A7J7N9U6_9MAGN</name>
<dbReference type="GO" id="GO:0016747">
    <property type="term" value="F:acyltransferase activity, transferring groups other than amino-acyl groups"/>
    <property type="evidence" value="ECO:0007669"/>
    <property type="project" value="InterPro"/>
</dbReference>
<dbReference type="PANTHER" id="PTHR47426:SF4">
    <property type="entry name" value="N-ACETYLTRANSFERASE DOMAIN-CONTAINING PROTEIN"/>
    <property type="match status" value="1"/>
</dbReference>
<proteinExistence type="predicted"/>
<dbReference type="EMBL" id="JACGCM010000957">
    <property type="protein sequence ID" value="KAF6163863.1"/>
    <property type="molecule type" value="Genomic_DNA"/>
</dbReference>
<keyword evidence="3" id="KW-1185">Reference proteome</keyword>
<evidence type="ECO:0000313" key="3">
    <source>
        <dbReference type="Proteomes" id="UP000541444"/>
    </source>
</evidence>
<dbReference type="OrthoDB" id="41532at2759"/>
<evidence type="ECO:0000313" key="2">
    <source>
        <dbReference type="EMBL" id="KAF6163863.1"/>
    </source>
</evidence>
<protein>
    <recommendedName>
        <fullName evidence="1">N-acetyltransferase domain-containing protein</fullName>
    </recommendedName>
</protein>
<dbReference type="InterPro" id="IPR000182">
    <property type="entry name" value="GNAT_dom"/>
</dbReference>
<reference evidence="2 3" key="1">
    <citation type="journal article" date="2020" name="IScience">
        <title>Genome Sequencing of the Endangered Kingdonia uniflora (Circaeasteraceae, Ranunculales) Reveals Potential Mechanisms of Evolutionary Specialization.</title>
        <authorList>
            <person name="Sun Y."/>
            <person name="Deng T."/>
            <person name="Zhang A."/>
            <person name="Moore M.J."/>
            <person name="Landis J.B."/>
            <person name="Lin N."/>
            <person name="Zhang H."/>
            <person name="Zhang X."/>
            <person name="Huang J."/>
            <person name="Zhang X."/>
            <person name="Sun H."/>
            <person name="Wang H."/>
        </authorList>
    </citation>
    <scope>NUCLEOTIDE SEQUENCE [LARGE SCALE GENOMIC DNA]</scope>
    <source>
        <strain evidence="2">TB1705</strain>
        <tissue evidence="2">Leaf</tissue>
    </source>
</reference>
<dbReference type="Pfam" id="PF00583">
    <property type="entry name" value="Acetyltransf_1"/>
    <property type="match status" value="1"/>
</dbReference>
<dbReference type="SUPFAM" id="SSF55729">
    <property type="entry name" value="Acyl-CoA N-acyltransferases (Nat)"/>
    <property type="match status" value="1"/>
</dbReference>
<gene>
    <name evidence="2" type="ORF">GIB67_024718</name>
</gene>
<dbReference type="PANTHER" id="PTHR47426">
    <property type="entry name" value="ACYL-COA N-ACYLTRANSFERASES (NAT) SUPERFAMILY PROTEIN"/>
    <property type="match status" value="1"/>
</dbReference>
<dbReference type="InterPro" id="IPR016181">
    <property type="entry name" value="Acyl_CoA_acyltransferase"/>
</dbReference>
<organism evidence="2 3">
    <name type="scientific">Kingdonia uniflora</name>
    <dbReference type="NCBI Taxonomy" id="39325"/>
    <lineage>
        <taxon>Eukaryota</taxon>
        <taxon>Viridiplantae</taxon>
        <taxon>Streptophyta</taxon>
        <taxon>Embryophyta</taxon>
        <taxon>Tracheophyta</taxon>
        <taxon>Spermatophyta</taxon>
        <taxon>Magnoliopsida</taxon>
        <taxon>Ranunculales</taxon>
        <taxon>Circaeasteraceae</taxon>
        <taxon>Kingdonia</taxon>
    </lineage>
</organism>
<dbReference type="AlphaFoldDB" id="A0A7J7N9U6"/>
<dbReference type="Proteomes" id="UP000541444">
    <property type="component" value="Unassembled WGS sequence"/>
</dbReference>
<dbReference type="CDD" id="cd04301">
    <property type="entry name" value="NAT_SF"/>
    <property type="match status" value="1"/>
</dbReference>
<dbReference type="PROSITE" id="PS51186">
    <property type="entry name" value="GNAT"/>
    <property type="match status" value="1"/>
</dbReference>
<accession>A0A7J7N9U6</accession>
<sequence>MELKGVLNHQFQGVSVVPISSVGVKGAVRITCSSYPSHFRELYPVSHHRRKIFETYCNDGLQNVHQSSCSKSNNFRMHGLTFDRLQPSDQEYCEAPKLGFGQFVARAAVLNEEYWVRSCFLRPFSHQFFSCMHADSYKRKYAEQEYYALKRRCSSRERNSLECVCIVTVKKEDKNVRRTVLNSIVGTLDLSIRQFLQGETFPGELKSFYTVLASHGPNDAHKYAYIANVCVPKFARRQGIASNMLYFATDLAISSDMKLLFVHVNAENKSAQELYRKTGFQVVEATSSPLSNDQRFLMCMKL</sequence>
<evidence type="ECO:0000259" key="1">
    <source>
        <dbReference type="PROSITE" id="PS51186"/>
    </source>
</evidence>
<dbReference type="Gene3D" id="3.40.630.30">
    <property type="match status" value="1"/>
</dbReference>